<organism evidence="12 13">
    <name type="scientific">Jiangella rhizosphaerae</name>
    <dbReference type="NCBI Taxonomy" id="2293569"/>
    <lineage>
        <taxon>Bacteria</taxon>
        <taxon>Bacillati</taxon>
        <taxon>Actinomycetota</taxon>
        <taxon>Actinomycetes</taxon>
        <taxon>Jiangellales</taxon>
        <taxon>Jiangellaceae</taxon>
        <taxon>Jiangella</taxon>
    </lineage>
</organism>
<dbReference type="InterPro" id="IPR050388">
    <property type="entry name" value="ABC_Ni/Peptide_Import"/>
</dbReference>
<comment type="subcellular location">
    <subcellularLocation>
        <location evidence="1">Cell membrane</location>
        <topology evidence="1">Peripheral membrane protein</topology>
    </subcellularLocation>
</comment>
<dbReference type="EMBL" id="QUAL01000037">
    <property type="protein sequence ID" value="RIQ34052.1"/>
    <property type="molecule type" value="Genomic_DNA"/>
</dbReference>
<dbReference type="InterPro" id="IPR003439">
    <property type="entry name" value="ABC_transporter-like_ATP-bd"/>
</dbReference>
<keyword evidence="5" id="KW-0997">Cell inner membrane</keyword>
<feature type="compositionally biased region" description="Low complexity" evidence="10">
    <location>
        <begin position="8"/>
        <end position="18"/>
    </location>
</feature>
<dbReference type="InterPro" id="IPR027417">
    <property type="entry name" value="P-loop_NTPase"/>
</dbReference>
<dbReference type="SMART" id="SM00382">
    <property type="entry name" value="AAA"/>
    <property type="match status" value="1"/>
</dbReference>
<evidence type="ECO:0000259" key="11">
    <source>
        <dbReference type="PROSITE" id="PS50893"/>
    </source>
</evidence>
<keyword evidence="9" id="KW-0472">Membrane</keyword>
<keyword evidence="7 12" id="KW-0067">ATP-binding</keyword>
<keyword evidence="6" id="KW-0547">Nucleotide-binding</keyword>
<keyword evidence="3" id="KW-0813">Transport</keyword>
<dbReference type="PANTHER" id="PTHR43297">
    <property type="entry name" value="OLIGOPEPTIDE TRANSPORT ATP-BINDING PROTEIN APPD"/>
    <property type="match status" value="1"/>
</dbReference>
<dbReference type="PROSITE" id="PS50893">
    <property type="entry name" value="ABC_TRANSPORTER_2"/>
    <property type="match status" value="1"/>
</dbReference>
<evidence type="ECO:0000313" key="13">
    <source>
        <dbReference type="Proteomes" id="UP000284057"/>
    </source>
</evidence>
<keyword evidence="4" id="KW-1003">Cell membrane</keyword>
<proteinExistence type="inferred from homology"/>
<dbReference type="InterPro" id="IPR003593">
    <property type="entry name" value="AAA+_ATPase"/>
</dbReference>
<gene>
    <name evidence="12" type="ORF">DY240_04410</name>
</gene>
<dbReference type="Proteomes" id="UP000284057">
    <property type="component" value="Unassembled WGS sequence"/>
</dbReference>
<protein>
    <submittedName>
        <fullName evidence="12">ABC transporter ATP-binding protein</fullName>
    </submittedName>
</protein>
<feature type="domain" description="ABC transporter" evidence="11">
    <location>
        <begin position="141"/>
        <end position="385"/>
    </location>
</feature>
<sequence length="412" mass="44514">MAAVGAHRAQPVPRAAARGVRRRGPDLRHAGLAHHRAGDLPGRLRAGRGAGGARHRPRHAARGGPELPRPRRPVDVELGRRAAAGAAVPHRRLVVQRAGRRVHRADGAVVQPHRRRHGTPRNPGAEGTVTTPAQQREQRALEVSDLDVSIHPFGGTRIHPVRHAFIDVRRGEVVGLVGESGSGKTMLSRGIAGLLAPGLQPRVGGRIVVNGSDLSGAGETRRREALRTELSYVFQDPNAHLNPTMRIGRQVAEAIRPGGRTVEELLDAVGLPATEEFARLYPHQLSGGMKQRIIIACALAKRPALVIADEPTTALDVTIQDQVLRLLRSLADQEHVGILLVSHDLAAIGQFCERVFVMFDGEIVESGPTEDVLWRPRHEYTRSLMAAMREIYDVAAAAPAGTSTVPEPVRES</sequence>
<feature type="region of interest" description="Disordered" evidence="10">
    <location>
        <begin position="1"/>
        <end position="73"/>
    </location>
</feature>
<evidence type="ECO:0000256" key="4">
    <source>
        <dbReference type="ARBA" id="ARBA00022475"/>
    </source>
</evidence>
<feature type="region of interest" description="Disordered" evidence="10">
    <location>
        <begin position="110"/>
        <end position="135"/>
    </location>
</feature>
<comment type="similarity">
    <text evidence="2">Belongs to the ABC transporter superfamily.</text>
</comment>
<evidence type="ECO:0000256" key="8">
    <source>
        <dbReference type="ARBA" id="ARBA00022967"/>
    </source>
</evidence>
<evidence type="ECO:0000256" key="5">
    <source>
        <dbReference type="ARBA" id="ARBA00022519"/>
    </source>
</evidence>
<dbReference type="Pfam" id="PF00005">
    <property type="entry name" value="ABC_tran"/>
    <property type="match status" value="1"/>
</dbReference>
<dbReference type="GO" id="GO:0005524">
    <property type="term" value="F:ATP binding"/>
    <property type="evidence" value="ECO:0007669"/>
    <property type="project" value="UniProtKB-KW"/>
</dbReference>
<evidence type="ECO:0000256" key="2">
    <source>
        <dbReference type="ARBA" id="ARBA00005417"/>
    </source>
</evidence>
<dbReference type="PANTHER" id="PTHR43297:SF14">
    <property type="entry name" value="ATPASE AAA-TYPE CORE DOMAIN-CONTAINING PROTEIN"/>
    <property type="match status" value="1"/>
</dbReference>
<dbReference type="Gene3D" id="3.40.50.300">
    <property type="entry name" value="P-loop containing nucleotide triphosphate hydrolases"/>
    <property type="match status" value="1"/>
</dbReference>
<dbReference type="InterPro" id="IPR017871">
    <property type="entry name" value="ABC_transporter-like_CS"/>
</dbReference>
<evidence type="ECO:0000256" key="3">
    <source>
        <dbReference type="ARBA" id="ARBA00022448"/>
    </source>
</evidence>
<dbReference type="CDD" id="cd03257">
    <property type="entry name" value="ABC_NikE_OppD_transporters"/>
    <property type="match status" value="1"/>
</dbReference>
<dbReference type="GO" id="GO:0016887">
    <property type="term" value="F:ATP hydrolysis activity"/>
    <property type="evidence" value="ECO:0007669"/>
    <property type="project" value="InterPro"/>
</dbReference>
<comment type="caution">
    <text evidence="12">The sequence shown here is derived from an EMBL/GenBank/DDBJ whole genome shotgun (WGS) entry which is preliminary data.</text>
</comment>
<keyword evidence="13" id="KW-1185">Reference proteome</keyword>
<reference evidence="12 13" key="1">
    <citation type="submission" date="2018-09" db="EMBL/GenBank/DDBJ databases">
        <title>Isolation, diversity and antifungal activity of actinobacteria from wheat.</title>
        <authorList>
            <person name="Han C."/>
        </authorList>
    </citation>
    <scope>NUCLEOTIDE SEQUENCE [LARGE SCALE GENOMIC DNA]</scope>
    <source>
        <strain evidence="12 13">NEAU-YY265</strain>
    </source>
</reference>
<name>A0A418KV09_9ACTN</name>
<evidence type="ECO:0000256" key="1">
    <source>
        <dbReference type="ARBA" id="ARBA00004202"/>
    </source>
</evidence>
<evidence type="ECO:0000256" key="10">
    <source>
        <dbReference type="SAM" id="MobiDB-lite"/>
    </source>
</evidence>
<evidence type="ECO:0000256" key="9">
    <source>
        <dbReference type="ARBA" id="ARBA00023136"/>
    </source>
</evidence>
<keyword evidence="8" id="KW-1278">Translocase</keyword>
<accession>A0A418KV09</accession>
<evidence type="ECO:0000313" key="12">
    <source>
        <dbReference type="EMBL" id="RIQ34052.1"/>
    </source>
</evidence>
<dbReference type="GO" id="GO:0005886">
    <property type="term" value="C:plasma membrane"/>
    <property type="evidence" value="ECO:0007669"/>
    <property type="project" value="UniProtKB-SubCell"/>
</dbReference>
<evidence type="ECO:0000256" key="7">
    <source>
        <dbReference type="ARBA" id="ARBA00022840"/>
    </source>
</evidence>
<evidence type="ECO:0000256" key="6">
    <source>
        <dbReference type="ARBA" id="ARBA00022741"/>
    </source>
</evidence>
<dbReference type="PROSITE" id="PS00211">
    <property type="entry name" value="ABC_TRANSPORTER_1"/>
    <property type="match status" value="1"/>
</dbReference>
<dbReference type="SUPFAM" id="SSF52540">
    <property type="entry name" value="P-loop containing nucleoside triphosphate hydrolases"/>
    <property type="match status" value="1"/>
</dbReference>
<dbReference type="AlphaFoldDB" id="A0A418KV09"/>